<evidence type="ECO:0000313" key="2">
    <source>
        <dbReference type="Proteomes" id="UP000054477"/>
    </source>
</evidence>
<dbReference type="OrthoDB" id="3099626at2759"/>
<dbReference type="EMBL" id="KN839330">
    <property type="protein sequence ID" value="KIJ89986.1"/>
    <property type="molecule type" value="Genomic_DNA"/>
</dbReference>
<reference evidence="1 2" key="1">
    <citation type="submission" date="2014-04" db="EMBL/GenBank/DDBJ databases">
        <authorList>
            <consortium name="DOE Joint Genome Institute"/>
            <person name="Kuo A."/>
            <person name="Kohler A."/>
            <person name="Nagy L.G."/>
            <person name="Floudas D."/>
            <person name="Copeland A."/>
            <person name="Barry K.W."/>
            <person name="Cichocki N."/>
            <person name="Veneault-Fourrey C."/>
            <person name="LaButti K."/>
            <person name="Lindquist E.A."/>
            <person name="Lipzen A."/>
            <person name="Lundell T."/>
            <person name="Morin E."/>
            <person name="Murat C."/>
            <person name="Sun H."/>
            <person name="Tunlid A."/>
            <person name="Henrissat B."/>
            <person name="Grigoriev I.V."/>
            <person name="Hibbett D.S."/>
            <person name="Martin F."/>
            <person name="Nordberg H.P."/>
            <person name="Cantor M.N."/>
            <person name="Hua S.X."/>
        </authorList>
    </citation>
    <scope>NUCLEOTIDE SEQUENCE [LARGE SCALE GENOMIC DNA]</scope>
    <source>
        <strain evidence="1 2">LaAM-08-1</strain>
    </source>
</reference>
<reference evidence="2" key="2">
    <citation type="submission" date="2015-01" db="EMBL/GenBank/DDBJ databases">
        <title>Evolutionary Origins and Diversification of the Mycorrhizal Mutualists.</title>
        <authorList>
            <consortium name="DOE Joint Genome Institute"/>
            <consortium name="Mycorrhizal Genomics Consortium"/>
            <person name="Kohler A."/>
            <person name="Kuo A."/>
            <person name="Nagy L.G."/>
            <person name="Floudas D."/>
            <person name="Copeland A."/>
            <person name="Barry K.W."/>
            <person name="Cichocki N."/>
            <person name="Veneault-Fourrey C."/>
            <person name="LaButti K."/>
            <person name="Lindquist E.A."/>
            <person name="Lipzen A."/>
            <person name="Lundell T."/>
            <person name="Morin E."/>
            <person name="Murat C."/>
            <person name="Riley R."/>
            <person name="Ohm R."/>
            <person name="Sun H."/>
            <person name="Tunlid A."/>
            <person name="Henrissat B."/>
            <person name="Grigoriev I.V."/>
            <person name="Hibbett D.S."/>
            <person name="Martin F."/>
        </authorList>
    </citation>
    <scope>NUCLEOTIDE SEQUENCE [LARGE SCALE GENOMIC DNA]</scope>
    <source>
        <strain evidence="2">LaAM-08-1</strain>
    </source>
</reference>
<accession>A0A0C9WXB9</accession>
<sequence length="116" mass="13164">MPTQKTSTTLLDTYKRKAWRPDGPTNGHCRGSSTISGAGTTLKINLLFFRKTAPAKTRLLERRSVDRYTGFYYPLLNKWAERVRTITFPDELIFVEPIPNEVCSSPSLTVFAADKH</sequence>
<dbReference type="Proteomes" id="UP000054477">
    <property type="component" value="Unassembled WGS sequence"/>
</dbReference>
<dbReference type="HOGENOM" id="CLU_169813_0_0_1"/>
<protein>
    <submittedName>
        <fullName evidence="1">Unplaced genomic scaffold K443scaffold_795, whole genome shotgun sequence</fullName>
    </submittedName>
</protein>
<evidence type="ECO:0000313" key="1">
    <source>
        <dbReference type="EMBL" id="KIJ89986.1"/>
    </source>
</evidence>
<dbReference type="STRING" id="1095629.A0A0C9WXB9"/>
<organism evidence="1 2">
    <name type="scientific">Laccaria amethystina LaAM-08-1</name>
    <dbReference type="NCBI Taxonomy" id="1095629"/>
    <lineage>
        <taxon>Eukaryota</taxon>
        <taxon>Fungi</taxon>
        <taxon>Dikarya</taxon>
        <taxon>Basidiomycota</taxon>
        <taxon>Agaricomycotina</taxon>
        <taxon>Agaricomycetes</taxon>
        <taxon>Agaricomycetidae</taxon>
        <taxon>Agaricales</taxon>
        <taxon>Agaricineae</taxon>
        <taxon>Hydnangiaceae</taxon>
        <taxon>Laccaria</taxon>
    </lineage>
</organism>
<keyword evidence="2" id="KW-1185">Reference proteome</keyword>
<proteinExistence type="predicted"/>
<dbReference type="AlphaFoldDB" id="A0A0C9WXB9"/>
<gene>
    <name evidence="1" type="ORF">K443DRAFT_687028</name>
</gene>
<name>A0A0C9WXB9_9AGAR</name>